<dbReference type="GO" id="GO:0016226">
    <property type="term" value="P:iron-sulfur cluster assembly"/>
    <property type="evidence" value="ECO:0007669"/>
    <property type="project" value="TreeGrafter"/>
</dbReference>
<dbReference type="Proteomes" id="UP001139311">
    <property type="component" value="Unassembled WGS sequence"/>
</dbReference>
<dbReference type="PANTHER" id="PTHR46230">
    <property type="match status" value="1"/>
</dbReference>
<dbReference type="AlphaFoldDB" id="A0A9X1IIA0"/>
<name>A0A9X1IIA0_9PROT</name>
<proteinExistence type="inferred from homology"/>
<dbReference type="EMBL" id="JAJAQI010000060">
    <property type="protein sequence ID" value="MCB4825002.1"/>
    <property type="molecule type" value="Genomic_DNA"/>
</dbReference>
<evidence type="ECO:0000313" key="2">
    <source>
        <dbReference type="EMBL" id="MCB4825002.1"/>
    </source>
</evidence>
<accession>A0A9X1IIA0</accession>
<dbReference type="Pfam" id="PF01722">
    <property type="entry name" value="BolA"/>
    <property type="match status" value="1"/>
</dbReference>
<dbReference type="PANTHER" id="PTHR46230:SF7">
    <property type="entry name" value="BOLA-LIKE PROTEIN 1"/>
    <property type="match status" value="1"/>
</dbReference>
<dbReference type="InterPro" id="IPR002634">
    <property type="entry name" value="BolA"/>
</dbReference>
<comment type="similarity">
    <text evidence="1">Belongs to the BolA/IbaG family.</text>
</comment>
<protein>
    <submittedName>
        <fullName evidence="2">BolA family transcriptional regulator</fullName>
    </submittedName>
</protein>
<dbReference type="Gene3D" id="3.30.300.90">
    <property type="entry name" value="BolA-like"/>
    <property type="match status" value="1"/>
</dbReference>
<dbReference type="PIRSF" id="PIRSF003113">
    <property type="entry name" value="BolA"/>
    <property type="match status" value="1"/>
</dbReference>
<dbReference type="InterPro" id="IPR036065">
    <property type="entry name" value="BolA-like_sf"/>
</dbReference>
<keyword evidence="3" id="KW-1185">Reference proteome</keyword>
<reference evidence="2" key="1">
    <citation type="submission" date="2021-10" db="EMBL/GenBank/DDBJ databases">
        <title>Roseicella aerolatum sp. nov., isolated from aerosols of e-waste dismantling site.</title>
        <authorList>
            <person name="Qin T."/>
        </authorList>
    </citation>
    <scope>NUCLEOTIDE SEQUENCE</scope>
    <source>
        <strain evidence="2">GB24</strain>
    </source>
</reference>
<evidence type="ECO:0000313" key="3">
    <source>
        <dbReference type="Proteomes" id="UP001139311"/>
    </source>
</evidence>
<sequence length="95" mass="10183">MQSRAERIRHALETAFPPARVEVRDDSHRHAGHAGARPEGETHYAVLVVSPAFAGMNRLARSRAAHAVLETEFGAGLHALSLRLLTPEEAGPGTA</sequence>
<evidence type="ECO:0000256" key="1">
    <source>
        <dbReference type="RuleBase" id="RU003860"/>
    </source>
</evidence>
<organism evidence="2 3">
    <name type="scientific">Roseicella aerolata</name>
    <dbReference type="NCBI Taxonomy" id="2883479"/>
    <lineage>
        <taxon>Bacteria</taxon>
        <taxon>Pseudomonadati</taxon>
        <taxon>Pseudomonadota</taxon>
        <taxon>Alphaproteobacteria</taxon>
        <taxon>Acetobacterales</taxon>
        <taxon>Roseomonadaceae</taxon>
        <taxon>Roseicella</taxon>
    </lineage>
</organism>
<gene>
    <name evidence="2" type="ORF">LHA35_25075</name>
</gene>
<dbReference type="SUPFAM" id="SSF82657">
    <property type="entry name" value="BolA-like"/>
    <property type="match status" value="1"/>
</dbReference>
<comment type="caution">
    <text evidence="2">The sequence shown here is derived from an EMBL/GenBank/DDBJ whole genome shotgun (WGS) entry which is preliminary data.</text>
</comment>
<dbReference type="RefSeq" id="WP_226613626.1">
    <property type="nucleotide sequence ID" value="NZ_JAJAQI010000060.1"/>
</dbReference>